<dbReference type="PATRIC" id="fig|1527444.3.peg.472"/>
<dbReference type="InterPro" id="IPR000836">
    <property type="entry name" value="PRTase_dom"/>
</dbReference>
<dbReference type="Pfam" id="PF14681">
    <property type="entry name" value="UPRTase"/>
    <property type="match status" value="1"/>
</dbReference>
<feature type="domain" description="Phosphoribosyltransferase" evidence="10">
    <location>
        <begin position="9"/>
        <end position="216"/>
    </location>
</feature>
<comment type="pathway">
    <text evidence="2">Pyrimidine metabolism; UMP biosynthesis via salvage pathway; UMP from uracil: step 1/1.</text>
</comment>
<evidence type="ECO:0000256" key="5">
    <source>
        <dbReference type="ARBA" id="ARBA00022533"/>
    </source>
</evidence>
<dbReference type="EC" id="2.4.2.9" evidence="4"/>
<evidence type="ECO:0000256" key="7">
    <source>
        <dbReference type="ARBA" id="ARBA00022679"/>
    </source>
</evidence>
<keyword evidence="5" id="KW-0021">Allosteric enzyme</keyword>
<evidence type="ECO:0000256" key="1">
    <source>
        <dbReference type="ARBA" id="ARBA00001946"/>
    </source>
</evidence>
<gene>
    <name evidence="11" type="ORF">ucyna2_00494</name>
</gene>
<dbReference type="PANTHER" id="PTHR32315:SF4">
    <property type="entry name" value="URACIL PHOSPHORIBOSYLTRANSFERASE, CHLOROPLASTIC"/>
    <property type="match status" value="1"/>
</dbReference>
<comment type="similarity">
    <text evidence="3">Belongs to the UPRTase family.</text>
</comment>
<evidence type="ECO:0000256" key="3">
    <source>
        <dbReference type="ARBA" id="ARBA00009516"/>
    </source>
</evidence>
<organism evidence="11 12">
    <name type="scientific">Candidatus Atelocyanobacterium thalassa isolate SIO64986</name>
    <dbReference type="NCBI Taxonomy" id="1527444"/>
    <lineage>
        <taxon>Bacteria</taxon>
        <taxon>Bacillati</taxon>
        <taxon>Cyanobacteriota</taxon>
        <taxon>Cyanophyceae</taxon>
        <taxon>Oscillatoriophycideae</taxon>
        <taxon>Chroococcales</taxon>
        <taxon>Aphanothecaceae</taxon>
        <taxon>Candidatus Atelocyanobacterium</taxon>
        <taxon>Candidatus Atelocyanobacterium thalassae</taxon>
    </lineage>
</organism>
<dbReference type="NCBIfam" id="NF001097">
    <property type="entry name" value="PRK00129.1"/>
    <property type="match status" value="1"/>
</dbReference>
<dbReference type="PANTHER" id="PTHR32315">
    <property type="entry name" value="ADENINE PHOSPHORIBOSYLTRANSFERASE"/>
    <property type="match status" value="1"/>
</dbReference>
<dbReference type="EMBL" id="JPSP01000004">
    <property type="protein sequence ID" value="KFF41619.1"/>
    <property type="molecule type" value="Genomic_DNA"/>
</dbReference>
<keyword evidence="8" id="KW-0547">Nucleotide-binding</keyword>
<sequence>MDSQLRVYVPDHPLIKHWLGIARDINTPDILFKTAIVELGRWLTYEATRYWLPMIEATVQGPLSTSSIVLINSKVPIAVIPVLRTGLVLLEGAQTLLPLAKIYHFGLEEDSNDSKITCYLNKLPQQFTKSTQIVILEPVLGTGERIMTTLSEIVQRGADLNLVRIISVVVTPKALQKLNLKYPVLNIYTATIDEKVDDSGNIIPGLGNVEERAFGT</sequence>
<dbReference type="SUPFAM" id="SSF53271">
    <property type="entry name" value="PRTase-like"/>
    <property type="match status" value="1"/>
</dbReference>
<evidence type="ECO:0000256" key="4">
    <source>
        <dbReference type="ARBA" id="ARBA00011894"/>
    </source>
</evidence>
<evidence type="ECO:0000256" key="6">
    <source>
        <dbReference type="ARBA" id="ARBA00022676"/>
    </source>
</evidence>
<protein>
    <recommendedName>
        <fullName evidence="4">uracil phosphoribosyltransferase</fullName>
        <ecNumber evidence="4">2.4.2.9</ecNumber>
    </recommendedName>
</protein>
<dbReference type="eggNOG" id="COG0035">
    <property type="taxonomic scope" value="Bacteria"/>
</dbReference>
<evidence type="ECO:0000256" key="8">
    <source>
        <dbReference type="ARBA" id="ARBA00022741"/>
    </source>
</evidence>
<comment type="cofactor">
    <cofactor evidence="1">
        <name>Mg(2+)</name>
        <dbReference type="ChEBI" id="CHEBI:18420"/>
    </cofactor>
</comment>
<accession>A0A086CHF5</accession>
<name>A0A086CHF5_9CHRO</name>
<evidence type="ECO:0000313" key="11">
    <source>
        <dbReference type="EMBL" id="KFF41619.1"/>
    </source>
</evidence>
<evidence type="ECO:0000259" key="10">
    <source>
        <dbReference type="Pfam" id="PF14681"/>
    </source>
</evidence>
<dbReference type="STRING" id="1527444.ucyna2_00494"/>
<dbReference type="AlphaFoldDB" id="A0A086CHF5"/>
<reference evidence="11 12" key="1">
    <citation type="submission" date="2014-08" db="EMBL/GenBank/DDBJ databases">
        <title>Comparative genomics reveals surprising divergence of two closely related strains of uncultivated UCYN-A cyanobacteria.</title>
        <authorList>
            <person name="Bombar D."/>
            <person name="Heller P."/>
            <person name="Sanchez-Baracaldo P."/>
            <person name="Carter B.J."/>
            <person name="Zert J.P."/>
        </authorList>
    </citation>
    <scope>NUCLEOTIDE SEQUENCE [LARGE SCALE GENOMIC DNA]</scope>
</reference>
<evidence type="ECO:0000313" key="12">
    <source>
        <dbReference type="Proteomes" id="UP000028922"/>
    </source>
</evidence>
<dbReference type="GO" id="GO:0005525">
    <property type="term" value="F:GTP binding"/>
    <property type="evidence" value="ECO:0007669"/>
    <property type="project" value="UniProtKB-KW"/>
</dbReference>
<dbReference type="Proteomes" id="UP000028922">
    <property type="component" value="Unassembled WGS sequence"/>
</dbReference>
<proteinExistence type="inferred from homology"/>
<dbReference type="InterPro" id="IPR029057">
    <property type="entry name" value="PRTase-like"/>
</dbReference>
<keyword evidence="9" id="KW-0342">GTP-binding</keyword>
<dbReference type="GO" id="GO:0004845">
    <property type="term" value="F:uracil phosphoribosyltransferase activity"/>
    <property type="evidence" value="ECO:0007669"/>
    <property type="project" value="UniProtKB-EC"/>
</dbReference>
<dbReference type="InterPro" id="IPR050054">
    <property type="entry name" value="UPRTase/APRTase"/>
</dbReference>
<dbReference type="Gene3D" id="3.40.50.2020">
    <property type="match status" value="1"/>
</dbReference>
<keyword evidence="6 11" id="KW-0328">Glycosyltransferase</keyword>
<comment type="caution">
    <text evidence="11">The sequence shown here is derived from an EMBL/GenBank/DDBJ whole genome shotgun (WGS) entry which is preliminary data.</text>
</comment>
<evidence type="ECO:0000256" key="2">
    <source>
        <dbReference type="ARBA" id="ARBA00005180"/>
    </source>
</evidence>
<evidence type="ECO:0000256" key="9">
    <source>
        <dbReference type="ARBA" id="ARBA00023134"/>
    </source>
</evidence>
<keyword evidence="7 11" id="KW-0808">Transferase</keyword>